<dbReference type="PANTHER" id="PTHR42760">
    <property type="entry name" value="SHORT-CHAIN DEHYDROGENASES/REDUCTASES FAMILY MEMBER"/>
    <property type="match status" value="1"/>
</dbReference>
<dbReference type="PRINTS" id="PR00080">
    <property type="entry name" value="SDRFAMILY"/>
</dbReference>
<dbReference type="Pfam" id="PF13561">
    <property type="entry name" value="adh_short_C2"/>
    <property type="match status" value="1"/>
</dbReference>
<dbReference type="InterPro" id="IPR036291">
    <property type="entry name" value="NAD(P)-bd_dom_sf"/>
</dbReference>
<dbReference type="InterPro" id="IPR002347">
    <property type="entry name" value="SDR_fam"/>
</dbReference>
<dbReference type="SUPFAM" id="SSF51735">
    <property type="entry name" value="NAD(P)-binding Rossmann-fold domains"/>
    <property type="match status" value="1"/>
</dbReference>
<protein>
    <submittedName>
        <fullName evidence="2">NAD(P)-dependent dehydrogenase, short-chain alcohol dehydrogenase family</fullName>
    </submittedName>
</protein>
<evidence type="ECO:0000313" key="2">
    <source>
        <dbReference type="EMBL" id="SEN60906.1"/>
    </source>
</evidence>
<accession>A0A1H8HYD6</accession>
<dbReference type="STRING" id="933059.SAMN04488103_10670"/>
<dbReference type="EMBL" id="FOCE01000006">
    <property type="protein sequence ID" value="SEN60906.1"/>
    <property type="molecule type" value="Genomic_DNA"/>
</dbReference>
<reference evidence="2 3" key="1">
    <citation type="submission" date="2016-10" db="EMBL/GenBank/DDBJ databases">
        <authorList>
            <person name="de Groot N.N."/>
        </authorList>
    </citation>
    <scope>NUCLEOTIDE SEQUENCE [LARGE SCALE GENOMIC DNA]</scope>
    <source>
        <strain evidence="2 3">DSM 3857</strain>
    </source>
</reference>
<dbReference type="Proteomes" id="UP000198761">
    <property type="component" value="Unassembled WGS sequence"/>
</dbReference>
<dbReference type="PANTHER" id="PTHR42760:SF129">
    <property type="entry name" value="OXIDOREDUCTASE"/>
    <property type="match status" value="1"/>
</dbReference>
<proteinExistence type="inferred from homology"/>
<evidence type="ECO:0000313" key="3">
    <source>
        <dbReference type="Proteomes" id="UP000198761"/>
    </source>
</evidence>
<evidence type="ECO:0000256" key="1">
    <source>
        <dbReference type="ARBA" id="ARBA00006484"/>
    </source>
</evidence>
<dbReference type="OrthoDB" id="9792355at2"/>
<dbReference type="GO" id="GO:0016616">
    <property type="term" value="F:oxidoreductase activity, acting on the CH-OH group of donors, NAD or NADP as acceptor"/>
    <property type="evidence" value="ECO:0007669"/>
    <property type="project" value="TreeGrafter"/>
</dbReference>
<dbReference type="AlphaFoldDB" id="A0A1H8HYD6"/>
<gene>
    <name evidence="2" type="ORF">SAMN04488103_10670</name>
</gene>
<dbReference type="RefSeq" id="WP_091301605.1">
    <property type="nucleotide sequence ID" value="NZ_FOCE01000006.1"/>
</dbReference>
<dbReference type="NCBIfam" id="NF009466">
    <property type="entry name" value="PRK12826.1-2"/>
    <property type="match status" value="1"/>
</dbReference>
<dbReference type="Gene3D" id="3.40.50.720">
    <property type="entry name" value="NAD(P)-binding Rossmann-like Domain"/>
    <property type="match status" value="1"/>
</dbReference>
<organism evidence="2 3">
    <name type="scientific">Gemmobacter aquatilis</name>
    <dbReference type="NCBI Taxonomy" id="933059"/>
    <lineage>
        <taxon>Bacteria</taxon>
        <taxon>Pseudomonadati</taxon>
        <taxon>Pseudomonadota</taxon>
        <taxon>Alphaproteobacteria</taxon>
        <taxon>Rhodobacterales</taxon>
        <taxon>Paracoccaceae</taxon>
        <taxon>Gemmobacter</taxon>
    </lineage>
</organism>
<dbReference type="FunFam" id="3.40.50.720:FF:000084">
    <property type="entry name" value="Short-chain dehydrogenase reductase"/>
    <property type="match status" value="1"/>
</dbReference>
<dbReference type="InterPro" id="IPR020904">
    <property type="entry name" value="Sc_DH/Rdtase_CS"/>
</dbReference>
<keyword evidence="3" id="KW-1185">Reference proteome</keyword>
<dbReference type="NCBIfam" id="NF005559">
    <property type="entry name" value="PRK07231.1"/>
    <property type="match status" value="1"/>
</dbReference>
<dbReference type="GO" id="GO:0030497">
    <property type="term" value="P:fatty acid elongation"/>
    <property type="evidence" value="ECO:0007669"/>
    <property type="project" value="TreeGrafter"/>
</dbReference>
<sequence>MQISFAGKTALVTGAGSGIGEAIALALGHAGALVIVADIDVHKAVEVADRIVAANGQAQPGAGDVSDPEVVQRLVAEALAAGGKLDLLVNNAGISGPLVPLGEYPLDGWRHVMGVNLDAVFYGLRFAIPEMLKTGGGAIVNMASILGSVGLANAGAYVAAKHALLGLTKTAALEYAGRNIRVNAIGPGFIDTPLLDNLPPGAKEALIAAHPVGRLGVAEDVAALTLFLLSDQARFINGSYHLTDGGYCAQ</sequence>
<name>A0A1H8HYD6_9RHOB</name>
<dbReference type="PRINTS" id="PR00081">
    <property type="entry name" value="GDHRDH"/>
</dbReference>
<comment type="similarity">
    <text evidence="1">Belongs to the short-chain dehydrogenases/reductases (SDR) family.</text>
</comment>
<dbReference type="PROSITE" id="PS00061">
    <property type="entry name" value="ADH_SHORT"/>
    <property type="match status" value="1"/>
</dbReference>